<dbReference type="GO" id="GO:0000179">
    <property type="term" value="F:rRNA (adenine-N6,N6-)-dimethyltransferase activity"/>
    <property type="evidence" value="ECO:0007669"/>
    <property type="project" value="InterPro"/>
</dbReference>
<evidence type="ECO:0000256" key="1">
    <source>
        <dbReference type="SAM" id="MobiDB-lite"/>
    </source>
</evidence>
<sequence>MRGFALEQQKRLAASLVRVLHLYRPLTDAFVIEFFAEDLWGRLPRGWQAALGRLSPPEVAALLLRRDRPAEPARCPVWPLSLLAFRATAHALAFLRRPAAAAAAREPPLPSRFRRHLRPKKQHEVRRLAQVVQRLSERTGCRRVVDVGAGQGHLSRFLAFGLQLSVTAVEGDPRLVAQAAKFDRALVLELSKEQARRKALDGASVQGPRHVVGWVSPDSSWPEFVELLHSDEAEGKATVGDGSRRGAALSHQPTMPCELRETEAQKGGADCGENGPDSREQNSPPRLQAQHPQGTLLLTGLHACGDLSATLLRLFVACPHVVGITSVACCYMKLSTGEGARPGYPLSNWVAGLPGHQLSYKAREGACHAMEDYILRLEQDSPSLKTHYFRARLETVIRAIDPTKKRLGVQAIPKTHEMTFEQYARRGLERVGMNPSGPLEAASLAEQQQVVVFFSLALLLAPLVETLILLDRMIYLQEQGFPCELVPLFNPALSARNLVLVAAKVPPSDLWDLAAGD</sequence>
<dbReference type="Proteomes" id="UP001474421">
    <property type="component" value="Unassembled WGS sequence"/>
</dbReference>
<comment type="caution">
    <text evidence="3">The sequence shown here is derived from an EMBL/GenBank/DDBJ whole genome shotgun (WGS) entry which is preliminary data.</text>
</comment>
<dbReference type="Pfam" id="PF13679">
    <property type="entry name" value="Methyltransf_32"/>
    <property type="match status" value="1"/>
</dbReference>
<feature type="region of interest" description="Disordered" evidence="1">
    <location>
        <begin position="236"/>
        <end position="290"/>
    </location>
</feature>
<protein>
    <submittedName>
        <fullName evidence="3">Protein RRNAD1</fullName>
    </submittedName>
</protein>
<feature type="domain" description="Methyltransferase" evidence="2">
    <location>
        <begin position="120"/>
        <end position="336"/>
    </location>
</feature>
<dbReference type="Gene3D" id="3.40.50.150">
    <property type="entry name" value="Vaccinia Virus protein VP39"/>
    <property type="match status" value="1"/>
</dbReference>
<dbReference type="PROSITE" id="PS01131">
    <property type="entry name" value="RRNA_A_DIMETH"/>
    <property type="match status" value="1"/>
</dbReference>
<dbReference type="EMBL" id="JAOTOJ010000019">
    <property type="protein sequence ID" value="KAK9390912.1"/>
    <property type="molecule type" value="Genomic_DNA"/>
</dbReference>
<dbReference type="InterPro" id="IPR029063">
    <property type="entry name" value="SAM-dependent_MTases_sf"/>
</dbReference>
<dbReference type="InterPro" id="IPR052220">
    <property type="entry name" value="METTL25"/>
</dbReference>
<evidence type="ECO:0000313" key="4">
    <source>
        <dbReference type="Proteomes" id="UP001474421"/>
    </source>
</evidence>
<proteinExistence type="predicted"/>
<dbReference type="PANTHER" id="PTHR12496:SF2">
    <property type="entry name" value="METHYLTRANSFERASE-LIKE PROTEIN 25B"/>
    <property type="match status" value="1"/>
</dbReference>
<dbReference type="PANTHER" id="PTHR12496">
    <property type="entry name" value="CGI-41 METHYLTRANSFERASE"/>
    <property type="match status" value="1"/>
</dbReference>
<keyword evidence="4" id="KW-1185">Reference proteome</keyword>
<dbReference type="AlphaFoldDB" id="A0AAW1ANL4"/>
<dbReference type="SUPFAM" id="SSF53335">
    <property type="entry name" value="S-adenosyl-L-methionine-dependent methyltransferases"/>
    <property type="match status" value="1"/>
</dbReference>
<dbReference type="CDD" id="cd02440">
    <property type="entry name" value="AdoMet_MTases"/>
    <property type="match status" value="1"/>
</dbReference>
<dbReference type="InterPro" id="IPR020596">
    <property type="entry name" value="rRNA_Ade_Mease_Trfase_CS"/>
</dbReference>
<evidence type="ECO:0000313" key="3">
    <source>
        <dbReference type="EMBL" id="KAK9390912.1"/>
    </source>
</evidence>
<gene>
    <name evidence="3" type="ORF">NXF25_018242</name>
</gene>
<feature type="compositionally biased region" description="Polar residues" evidence="1">
    <location>
        <begin position="281"/>
        <end position="290"/>
    </location>
</feature>
<evidence type="ECO:0000259" key="2">
    <source>
        <dbReference type="Pfam" id="PF13679"/>
    </source>
</evidence>
<accession>A0AAW1ANL4</accession>
<name>A0AAW1ANL4_CROAD</name>
<reference evidence="3 4" key="1">
    <citation type="journal article" date="2024" name="Proc. Natl. Acad. Sci. U.S.A.">
        <title>The genetic regulatory architecture and epigenomic basis for age-related changes in rattlesnake venom.</title>
        <authorList>
            <person name="Hogan M.P."/>
            <person name="Holding M.L."/>
            <person name="Nystrom G.S."/>
            <person name="Colston T.J."/>
            <person name="Bartlett D.A."/>
            <person name="Mason A.J."/>
            <person name="Ellsworth S.A."/>
            <person name="Rautsaw R.M."/>
            <person name="Lawrence K.C."/>
            <person name="Strickland J.L."/>
            <person name="He B."/>
            <person name="Fraser P."/>
            <person name="Margres M.J."/>
            <person name="Gilbert D.M."/>
            <person name="Gibbs H.L."/>
            <person name="Parkinson C.L."/>
            <person name="Rokyta D.R."/>
        </authorList>
    </citation>
    <scope>NUCLEOTIDE SEQUENCE [LARGE SCALE GENOMIC DNA]</scope>
    <source>
        <strain evidence="3">DRR0105</strain>
    </source>
</reference>
<organism evidence="3 4">
    <name type="scientific">Crotalus adamanteus</name>
    <name type="common">Eastern diamondback rattlesnake</name>
    <dbReference type="NCBI Taxonomy" id="8729"/>
    <lineage>
        <taxon>Eukaryota</taxon>
        <taxon>Metazoa</taxon>
        <taxon>Chordata</taxon>
        <taxon>Craniata</taxon>
        <taxon>Vertebrata</taxon>
        <taxon>Euteleostomi</taxon>
        <taxon>Lepidosauria</taxon>
        <taxon>Squamata</taxon>
        <taxon>Bifurcata</taxon>
        <taxon>Unidentata</taxon>
        <taxon>Episquamata</taxon>
        <taxon>Toxicofera</taxon>
        <taxon>Serpentes</taxon>
        <taxon>Colubroidea</taxon>
        <taxon>Viperidae</taxon>
        <taxon>Crotalinae</taxon>
        <taxon>Crotalus</taxon>
    </lineage>
</organism>
<dbReference type="InterPro" id="IPR025714">
    <property type="entry name" value="Methyltranfer_dom"/>
</dbReference>